<dbReference type="HOGENOM" id="CLU_2909513_0_0_11"/>
<gene>
    <name evidence="1" type="ORF">HMPREF9153_0097</name>
</gene>
<feature type="non-terminal residue" evidence="1">
    <location>
        <position position="62"/>
    </location>
</feature>
<organism evidence="1 2">
    <name type="scientific">Cutibacterium avidum ATCC 25577</name>
    <dbReference type="NCBI Taxonomy" id="997355"/>
    <lineage>
        <taxon>Bacteria</taxon>
        <taxon>Bacillati</taxon>
        <taxon>Actinomycetota</taxon>
        <taxon>Actinomycetes</taxon>
        <taxon>Propionibacteriales</taxon>
        <taxon>Propionibacteriaceae</taxon>
        <taxon>Cutibacterium</taxon>
    </lineage>
</organism>
<reference evidence="1 2" key="1">
    <citation type="submission" date="2011-06" db="EMBL/GenBank/DDBJ databases">
        <authorList>
            <person name="Muzny D."/>
            <person name="Qin X."/>
            <person name="Deng J."/>
            <person name="Jiang H."/>
            <person name="Liu Y."/>
            <person name="Qu J."/>
            <person name="Song X.-Z."/>
            <person name="Zhang L."/>
            <person name="Thornton R."/>
            <person name="Coyle M."/>
            <person name="Francisco L."/>
            <person name="Jackson L."/>
            <person name="Javaid M."/>
            <person name="Korchina V."/>
            <person name="Kovar C."/>
            <person name="Mata R."/>
            <person name="Mathew T."/>
            <person name="Ngo R."/>
            <person name="Nguyen L."/>
            <person name="Nguyen N."/>
            <person name="Okwuonu G."/>
            <person name="Ongeri F."/>
            <person name="Pham C."/>
            <person name="Simmons D."/>
            <person name="Wilczek-Boney K."/>
            <person name="Hale W."/>
            <person name="Jakkamsetti A."/>
            <person name="Pham P."/>
            <person name="Ruth R."/>
            <person name="San Lucas F."/>
            <person name="Warren J."/>
            <person name="Zhang J."/>
            <person name="Zhao Z."/>
            <person name="Zhou C."/>
            <person name="Zhu D."/>
            <person name="Lee S."/>
            <person name="Bess C."/>
            <person name="Blankenburg K."/>
            <person name="Forbes L."/>
            <person name="Fu Q."/>
            <person name="Gubbala S."/>
            <person name="Hirani K."/>
            <person name="Jayaseelan J.C."/>
            <person name="Lara F."/>
            <person name="Munidasa M."/>
            <person name="Palculict T."/>
            <person name="Patil S."/>
            <person name="Pu L.-L."/>
            <person name="Saada N."/>
            <person name="Tang L."/>
            <person name="Weissenberger G."/>
            <person name="Zhu Y."/>
            <person name="Hemphill L."/>
            <person name="Shang Y."/>
            <person name="Youmans B."/>
            <person name="Ayvaz T."/>
            <person name="Ross M."/>
            <person name="Santibanez J."/>
            <person name="Aqrawi P."/>
            <person name="Gross S."/>
            <person name="Joshi V."/>
            <person name="Fowler G."/>
            <person name="Nazareth L."/>
            <person name="Reid J."/>
            <person name="Worley K."/>
            <person name="Petrosino J."/>
            <person name="Highlander S."/>
            <person name="Gibbs R."/>
        </authorList>
    </citation>
    <scope>NUCLEOTIDE SEQUENCE [LARGE SCALE GENOMIC DNA]</scope>
    <source>
        <strain evidence="1 2">ATCC 25577</strain>
    </source>
</reference>
<dbReference type="EMBL" id="AGBA01000002">
    <property type="protein sequence ID" value="EGY79218.1"/>
    <property type="molecule type" value="Genomic_DNA"/>
</dbReference>
<dbReference type="AlphaFoldDB" id="G4CU91"/>
<keyword evidence="2" id="KW-1185">Reference proteome</keyword>
<evidence type="ECO:0000313" key="2">
    <source>
        <dbReference type="Proteomes" id="UP000005332"/>
    </source>
</evidence>
<evidence type="ECO:0000313" key="1">
    <source>
        <dbReference type="EMBL" id="EGY79218.1"/>
    </source>
</evidence>
<proteinExistence type="predicted"/>
<comment type="caution">
    <text evidence="1">The sequence shown here is derived from an EMBL/GenBank/DDBJ whole genome shotgun (WGS) entry which is preliminary data.</text>
</comment>
<accession>G4CU91</accession>
<dbReference type="Proteomes" id="UP000005332">
    <property type="component" value="Unassembled WGS sequence"/>
</dbReference>
<protein>
    <submittedName>
        <fullName evidence="1">Uncharacterized protein</fullName>
    </submittedName>
</protein>
<name>G4CU91_9ACTN</name>
<sequence>MQNQLAPLNRLHNQLAELTPPACRYFARHDRTARVPRVIAPFHAASTQSRTSLVCITRAIQR</sequence>